<sequence length="440" mass="47745">MKKHKHEYGLFTAITMIVGIVIGSGIFFKSDNILIATGGSVSLGVFMFCIAAIGIIFGSLSVSELASRESKAGGIITYAEYSLNKSFACAFGWFHTFLYYPTLLAVVSWVTGIYTCILFGLKGTLELQIIIGFSVMAFLFLVNILSAKLGGYFQNTATIIKLIPLILIALIGLLFGDVSSISVTDVTQMESVGWITAIAPIAFSFDGWIVASSIGHEMKNPKKDLPKALVLAPIFILIVYVLYFIGISIYVGPETVMKLGDAHVDLAANNIFGPMGAKLIIIFVIISIMGTVNGLIMGLSRMPYSLALRGMFPKVKGLTKISNKYGISVKSAVIAFILSVIAIIVHYLTQKFNMLPNSDISEISITINYVLFIVLYIKVFRMGCNGEITGVWRGKINPILATCGSLLILIGSISNPLFGLYAVICSIVLVSAIIFWKRKE</sequence>
<dbReference type="Proteomes" id="UP000430345">
    <property type="component" value="Unassembled WGS sequence"/>
</dbReference>
<keyword evidence="3 5" id="KW-1133">Transmembrane helix</keyword>
<keyword evidence="7" id="KW-1185">Reference proteome</keyword>
<evidence type="ECO:0000313" key="7">
    <source>
        <dbReference type="Proteomes" id="UP000430345"/>
    </source>
</evidence>
<keyword evidence="2 5" id="KW-0812">Transmembrane</keyword>
<feature type="transmembrane region" description="Helical" evidence="5">
    <location>
        <begin position="360"/>
        <end position="380"/>
    </location>
</feature>
<dbReference type="EMBL" id="WHJC01000086">
    <property type="protein sequence ID" value="MPQ43618.1"/>
    <property type="molecule type" value="Genomic_DNA"/>
</dbReference>
<dbReference type="GO" id="GO:0016020">
    <property type="term" value="C:membrane"/>
    <property type="evidence" value="ECO:0007669"/>
    <property type="project" value="UniProtKB-SubCell"/>
</dbReference>
<feature type="transmembrane region" description="Helical" evidence="5">
    <location>
        <begin position="159"/>
        <end position="181"/>
    </location>
</feature>
<protein>
    <submittedName>
        <fullName evidence="6">Amino acid permease</fullName>
    </submittedName>
</protein>
<evidence type="ECO:0000313" key="6">
    <source>
        <dbReference type="EMBL" id="MPQ43618.1"/>
    </source>
</evidence>
<feature type="transmembrane region" description="Helical" evidence="5">
    <location>
        <begin position="228"/>
        <end position="251"/>
    </location>
</feature>
<feature type="transmembrane region" description="Helical" evidence="5">
    <location>
        <begin position="127"/>
        <end position="147"/>
    </location>
</feature>
<keyword evidence="4 5" id="KW-0472">Membrane</keyword>
<evidence type="ECO:0000256" key="5">
    <source>
        <dbReference type="SAM" id="Phobius"/>
    </source>
</evidence>
<evidence type="ECO:0000256" key="4">
    <source>
        <dbReference type="ARBA" id="ARBA00023136"/>
    </source>
</evidence>
<dbReference type="Gene3D" id="1.20.1740.10">
    <property type="entry name" value="Amino acid/polyamine transporter I"/>
    <property type="match status" value="1"/>
</dbReference>
<dbReference type="PANTHER" id="PTHR11785:SF512">
    <property type="entry name" value="SOBREMESA, ISOFORM B"/>
    <property type="match status" value="1"/>
</dbReference>
<dbReference type="GO" id="GO:0015179">
    <property type="term" value="F:L-amino acid transmembrane transporter activity"/>
    <property type="evidence" value="ECO:0007669"/>
    <property type="project" value="TreeGrafter"/>
</dbReference>
<proteinExistence type="predicted"/>
<evidence type="ECO:0000256" key="3">
    <source>
        <dbReference type="ARBA" id="ARBA00022989"/>
    </source>
</evidence>
<dbReference type="PIRSF" id="PIRSF006060">
    <property type="entry name" value="AA_transporter"/>
    <property type="match status" value="1"/>
</dbReference>
<comment type="subcellular location">
    <subcellularLocation>
        <location evidence="1">Membrane</location>
        <topology evidence="1">Multi-pass membrane protein</topology>
    </subcellularLocation>
</comment>
<name>A0A6I1MMD6_9CLOT</name>
<dbReference type="PANTHER" id="PTHR11785">
    <property type="entry name" value="AMINO ACID TRANSPORTER"/>
    <property type="match status" value="1"/>
</dbReference>
<gene>
    <name evidence="6" type="ORF">GBZ86_07585</name>
</gene>
<feature type="transmembrane region" description="Helical" evidence="5">
    <location>
        <begin position="325"/>
        <end position="348"/>
    </location>
</feature>
<evidence type="ECO:0000256" key="1">
    <source>
        <dbReference type="ARBA" id="ARBA00004141"/>
    </source>
</evidence>
<dbReference type="InterPro" id="IPR002293">
    <property type="entry name" value="AA/rel_permease1"/>
</dbReference>
<comment type="caution">
    <text evidence="6">The sequence shown here is derived from an EMBL/GenBank/DDBJ whole genome shotgun (WGS) entry which is preliminary data.</text>
</comment>
<dbReference type="AlphaFoldDB" id="A0A6I1MMD6"/>
<dbReference type="Pfam" id="PF13520">
    <property type="entry name" value="AA_permease_2"/>
    <property type="match status" value="1"/>
</dbReference>
<feature type="transmembrane region" description="Helical" evidence="5">
    <location>
        <begin position="279"/>
        <end position="304"/>
    </location>
</feature>
<feature type="transmembrane region" description="Helical" evidence="5">
    <location>
        <begin position="392"/>
        <end position="412"/>
    </location>
</feature>
<dbReference type="RefSeq" id="WP_152889300.1">
    <property type="nucleotide sequence ID" value="NZ_WHJC01000086.1"/>
</dbReference>
<evidence type="ECO:0000256" key="2">
    <source>
        <dbReference type="ARBA" id="ARBA00022692"/>
    </source>
</evidence>
<dbReference type="InterPro" id="IPR050598">
    <property type="entry name" value="AminoAcid_Transporter"/>
</dbReference>
<reference evidence="6 7" key="1">
    <citation type="submission" date="2019-10" db="EMBL/GenBank/DDBJ databases">
        <title>The Genome Sequence of Clostridium tarantellae Isolated from Fish Brain.</title>
        <authorList>
            <person name="Bano L."/>
            <person name="Kiel M."/>
            <person name="Sales G."/>
            <person name="Doxey A.C."/>
            <person name="Mansfield M.J."/>
            <person name="Schiavone M."/>
            <person name="Rossetto O."/>
            <person name="Pirazzini M."/>
            <person name="Dobrindt U."/>
            <person name="Montecucco C."/>
        </authorList>
    </citation>
    <scope>NUCLEOTIDE SEQUENCE [LARGE SCALE GENOMIC DNA]</scope>
    <source>
        <strain evidence="6 7">DSM 3997</strain>
    </source>
</reference>
<accession>A0A6I1MMD6</accession>
<organism evidence="6 7">
    <name type="scientific">Clostridium tarantellae</name>
    <dbReference type="NCBI Taxonomy" id="39493"/>
    <lineage>
        <taxon>Bacteria</taxon>
        <taxon>Bacillati</taxon>
        <taxon>Bacillota</taxon>
        <taxon>Clostridia</taxon>
        <taxon>Eubacteriales</taxon>
        <taxon>Clostridiaceae</taxon>
        <taxon>Clostridium</taxon>
    </lineage>
</organism>
<feature type="transmembrane region" description="Helical" evidence="5">
    <location>
        <begin position="7"/>
        <end position="27"/>
    </location>
</feature>
<feature type="transmembrane region" description="Helical" evidence="5">
    <location>
        <begin position="97"/>
        <end position="121"/>
    </location>
</feature>
<feature type="transmembrane region" description="Helical" evidence="5">
    <location>
        <begin position="418"/>
        <end position="436"/>
    </location>
</feature>
<feature type="transmembrane region" description="Helical" evidence="5">
    <location>
        <begin position="33"/>
        <end position="58"/>
    </location>
</feature>
<feature type="transmembrane region" description="Helical" evidence="5">
    <location>
        <begin position="193"/>
        <end position="216"/>
    </location>
</feature>
<dbReference type="OrthoDB" id="3181223at2"/>